<dbReference type="SUPFAM" id="SSF53448">
    <property type="entry name" value="Nucleotide-diphospho-sugar transferases"/>
    <property type="match status" value="1"/>
</dbReference>
<evidence type="ECO:0000313" key="10">
    <source>
        <dbReference type="EMBL" id="URI08833.1"/>
    </source>
</evidence>
<comment type="subcellular location">
    <subcellularLocation>
        <location evidence="8">Cytoplasm</location>
    </subcellularLocation>
</comment>
<comment type="cofactor">
    <cofactor evidence="8">
        <name>Mg(2+)</name>
        <dbReference type="ChEBI" id="CHEBI:18420"/>
    </cofactor>
</comment>
<dbReference type="Proteomes" id="UP001056201">
    <property type="component" value="Chromosome 2"/>
</dbReference>
<dbReference type="EMBL" id="CP097636">
    <property type="protein sequence ID" value="URI08833.1"/>
    <property type="molecule type" value="Genomic_DNA"/>
</dbReference>
<accession>A0ABY4S762</accession>
<evidence type="ECO:0000256" key="4">
    <source>
        <dbReference type="ARBA" id="ARBA00022741"/>
    </source>
</evidence>
<dbReference type="PANTHER" id="PTHR19136">
    <property type="entry name" value="MOLYBDENUM COFACTOR GUANYLYLTRANSFERASE"/>
    <property type="match status" value="1"/>
</dbReference>
<dbReference type="PANTHER" id="PTHR19136:SF81">
    <property type="entry name" value="MOLYBDENUM COFACTOR GUANYLYLTRANSFERASE"/>
    <property type="match status" value="1"/>
</dbReference>
<evidence type="ECO:0000313" key="11">
    <source>
        <dbReference type="Proteomes" id="UP001056201"/>
    </source>
</evidence>
<dbReference type="EC" id="2.7.7.77" evidence="8"/>
<dbReference type="GO" id="GO:0061603">
    <property type="term" value="F:molybdenum cofactor guanylyltransferase activity"/>
    <property type="evidence" value="ECO:0007669"/>
    <property type="project" value="UniProtKB-EC"/>
</dbReference>
<keyword evidence="5 8" id="KW-0460">Magnesium</keyword>
<organism evidence="10 11">
    <name type="scientific">Aquincola tertiaricarbonis</name>
    <dbReference type="NCBI Taxonomy" id="391953"/>
    <lineage>
        <taxon>Bacteria</taxon>
        <taxon>Pseudomonadati</taxon>
        <taxon>Pseudomonadota</taxon>
        <taxon>Betaproteobacteria</taxon>
        <taxon>Burkholderiales</taxon>
        <taxon>Sphaerotilaceae</taxon>
        <taxon>Aquincola</taxon>
    </lineage>
</organism>
<keyword evidence="3 8" id="KW-0479">Metal-binding</keyword>
<dbReference type="InterPro" id="IPR029044">
    <property type="entry name" value="Nucleotide-diphossugar_trans"/>
</dbReference>
<dbReference type="HAMAP" id="MF_00316">
    <property type="entry name" value="MobA"/>
    <property type="match status" value="1"/>
</dbReference>
<feature type="binding site" evidence="8">
    <location>
        <begin position="13"/>
        <end position="15"/>
    </location>
    <ligand>
        <name>GTP</name>
        <dbReference type="ChEBI" id="CHEBI:37565"/>
    </ligand>
</feature>
<evidence type="ECO:0000256" key="7">
    <source>
        <dbReference type="ARBA" id="ARBA00023150"/>
    </source>
</evidence>
<comment type="catalytic activity">
    <reaction evidence="8">
        <text>Mo-molybdopterin + GTP + H(+) = Mo-molybdopterin guanine dinucleotide + diphosphate</text>
        <dbReference type="Rhea" id="RHEA:34243"/>
        <dbReference type="ChEBI" id="CHEBI:15378"/>
        <dbReference type="ChEBI" id="CHEBI:33019"/>
        <dbReference type="ChEBI" id="CHEBI:37565"/>
        <dbReference type="ChEBI" id="CHEBI:71302"/>
        <dbReference type="ChEBI" id="CHEBI:71310"/>
        <dbReference type="EC" id="2.7.7.77"/>
    </reaction>
</comment>
<dbReference type="InterPro" id="IPR025877">
    <property type="entry name" value="MobA-like_NTP_Trfase"/>
</dbReference>
<keyword evidence="10" id="KW-0548">Nucleotidyltransferase</keyword>
<feature type="binding site" evidence="8">
    <location>
        <position position="72"/>
    </location>
    <ligand>
        <name>GTP</name>
        <dbReference type="ChEBI" id="CHEBI:37565"/>
    </ligand>
</feature>
<evidence type="ECO:0000256" key="8">
    <source>
        <dbReference type="HAMAP-Rule" id="MF_00316"/>
    </source>
</evidence>
<proteinExistence type="inferred from homology"/>
<comment type="subunit">
    <text evidence="8">Monomer.</text>
</comment>
<feature type="binding site" evidence="8">
    <location>
        <position position="26"/>
    </location>
    <ligand>
        <name>GTP</name>
        <dbReference type="ChEBI" id="CHEBI:37565"/>
    </ligand>
</feature>
<keyword evidence="7 8" id="KW-0501">Molybdenum cofactor biosynthesis</keyword>
<name>A0ABY4S762_AQUTE</name>
<reference evidence="10" key="1">
    <citation type="submission" date="2022-05" db="EMBL/GenBank/DDBJ databases">
        <title>An RpoN-dependent PEP-CTERM gene is involved in floc formation of an Aquincola tertiaricarbonis strain.</title>
        <authorList>
            <person name="Qiu D."/>
            <person name="Xia M."/>
        </authorList>
    </citation>
    <scope>NUCLEOTIDE SEQUENCE</scope>
    <source>
        <strain evidence="10">RN12</strain>
    </source>
</reference>
<dbReference type="NCBIfam" id="TIGR02665">
    <property type="entry name" value="molyb_mobA"/>
    <property type="match status" value="1"/>
</dbReference>
<keyword evidence="4 8" id="KW-0547">Nucleotide-binding</keyword>
<evidence type="ECO:0000259" key="9">
    <source>
        <dbReference type="Pfam" id="PF12804"/>
    </source>
</evidence>
<feature type="domain" description="MobA-like NTP transferase" evidence="9">
    <location>
        <begin position="10"/>
        <end position="164"/>
    </location>
</feature>
<dbReference type="InterPro" id="IPR013482">
    <property type="entry name" value="Molybde_CF_guanTrfase"/>
</dbReference>
<dbReference type="Gene3D" id="3.90.550.10">
    <property type="entry name" value="Spore Coat Polysaccharide Biosynthesis Protein SpsA, Chain A"/>
    <property type="match status" value="1"/>
</dbReference>
<comment type="function">
    <text evidence="8">Transfers a GMP moiety from GTP to Mo-molybdopterin (Mo-MPT) cofactor (Moco or molybdenum cofactor) to form Mo-molybdopterin guanine dinucleotide (Mo-MGD) cofactor.</text>
</comment>
<dbReference type="Pfam" id="PF12804">
    <property type="entry name" value="NTP_transf_3"/>
    <property type="match status" value="1"/>
</dbReference>
<keyword evidence="11" id="KW-1185">Reference proteome</keyword>
<protein>
    <recommendedName>
        <fullName evidence="8">Molybdenum cofactor guanylyltransferase</fullName>
        <shortName evidence="8">MoCo guanylyltransferase</shortName>
        <ecNumber evidence="8">2.7.7.77</ecNumber>
    </recommendedName>
    <alternativeName>
        <fullName evidence="8">GTP:molybdopterin guanylyltransferase</fullName>
    </alternativeName>
    <alternativeName>
        <fullName evidence="8">Mo-MPT guanylyltransferase</fullName>
    </alternativeName>
    <alternativeName>
        <fullName evidence="8">Molybdopterin guanylyltransferase</fullName>
    </alternativeName>
    <alternativeName>
        <fullName evidence="8">Molybdopterin-guanine dinucleotide synthase</fullName>
        <shortName evidence="8">MGD synthase</shortName>
    </alternativeName>
</protein>
<feature type="binding site" evidence="8">
    <location>
        <position position="102"/>
    </location>
    <ligand>
        <name>Mg(2+)</name>
        <dbReference type="ChEBI" id="CHEBI:18420"/>
    </ligand>
</feature>
<evidence type="ECO:0000256" key="2">
    <source>
        <dbReference type="ARBA" id="ARBA00022679"/>
    </source>
</evidence>
<feature type="binding site" evidence="8">
    <location>
        <position position="102"/>
    </location>
    <ligand>
        <name>GTP</name>
        <dbReference type="ChEBI" id="CHEBI:37565"/>
    </ligand>
</feature>
<evidence type="ECO:0000256" key="3">
    <source>
        <dbReference type="ARBA" id="ARBA00022723"/>
    </source>
</evidence>
<gene>
    <name evidence="8 10" type="primary">mobA</name>
    <name evidence="10" type="ORF">MW290_24980</name>
</gene>
<keyword evidence="6 8" id="KW-0342">GTP-binding</keyword>
<evidence type="ECO:0000256" key="1">
    <source>
        <dbReference type="ARBA" id="ARBA00022490"/>
    </source>
</evidence>
<evidence type="ECO:0000256" key="6">
    <source>
        <dbReference type="ARBA" id="ARBA00023134"/>
    </source>
</evidence>
<keyword evidence="1 8" id="KW-0963">Cytoplasm</keyword>
<comment type="domain">
    <text evidence="8">The N-terminal domain determines nucleotide recognition and specific binding, while the C-terminal domain determines the specific binding to the target protein.</text>
</comment>
<sequence>MKIDRRAVTGLVLSGGLARRMGGVDKGLQPFGGQPLALRAAQRLQPQVAAVAINANRHLDAYAAWGWPVWPDADDRFAGPLAGVLAGLRSAATPWLACVPCDGPHFPPDLVARLAEETGEADVVMPVTLDPATGQAQPQPVFSLLRCALRDDLAAWLDDGGRKFETWARRHRCVMLPFDQPGDATAFVNVNTPEELARWAQT</sequence>
<dbReference type="RefSeq" id="WP_250197053.1">
    <property type="nucleotide sequence ID" value="NZ_CP097636.1"/>
</dbReference>
<comment type="similarity">
    <text evidence="8">Belongs to the MobA family.</text>
</comment>
<feature type="binding site" evidence="8">
    <location>
        <position position="54"/>
    </location>
    <ligand>
        <name>GTP</name>
        <dbReference type="ChEBI" id="CHEBI:37565"/>
    </ligand>
</feature>
<dbReference type="CDD" id="cd02503">
    <property type="entry name" value="MobA"/>
    <property type="match status" value="1"/>
</dbReference>
<evidence type="ECO:0000256" key="5">
    <source>
        <dbReference type="ARBA" id="ARBA00022842"/>
    </source>
</evidence>
<keyword evidence="2 8" id="KW-0808">Transferase</keyword>